<sequence>MNELSEDEYCSHEFDYQTDFTQFLKEAKNSTFQVNLNAVEEKEKKQVDWEEKHRKSWKKAIFSWLKNGTRSNTRNKPSQTPRRGNVSGPIRRSTGVGASSGRVRRAESGPLAGLFGSGGGSKGAYMCLGEINEQKIQGYGPIYMVT</sequence>
<dbReference type="Proteomes" id="UP001567538">
    <property type="component" value="Unassembled WGS sequence"/>
</dbReference>
<comment type="caution">
    <text evidence="2">The sequence shown here is derived from an EMBL/GenBank/DDBJ whole genome shotgun (WGS) entry which is preliminary data.</text>
</comment>
<proteinExistence type="predicted"/>
<reference evidence="2 3" key="1">
    <citation type="submission" date="2024-06" db="EMBL/GenBank/DDBJ databases">
        <title>A chromosome level genome sequence of Diviner's sage (Salvia divinorum).</title>
        <authorList>
            <person name="Ford S.A."/>
            <person name="Ro D.-K."/>
            <person name="Ness R.W."/>
            <person name="Phillips M.A."/>
        </authorList>
    </citation>
    <scope>NUCLEOTIDE SEQUENCE [LARGE SCALE GENOMIC DNA]</scope>
    <source>
        <strain evidence="2">SAF-2024a</strain>
        <tissue evidence="2">Leaf</tissue>
    </source>
</reference>
<dbReference type="PANTHER" id="PTHR35488:SF4">
    <property type="entry name" value="DUF4005 DOMAIN-CONTAINING PROTEIN"/>
    <property type="match status" value="1"/>
</dbReference>
<feature type="region of interest" description="Disordered" evidence="1">
    <location>
        <begin position="65"/>
        <end position="114"/>
    </location>
</feature>
<organism evidence="2 3">
    <name type="scientific">Salvia divinorum</name>
    <name type="common">Maria pastora</name>
    <name type="synonym">Diviner's sage</name>
    <dbReference type="NCBI Taxonomy" id="28513"/>
    <lineage>
        <taxon>Eukaryota</taxon>
        <taxon>Viridiplantae</taxon>
        <taxon>Streptophyta</taxon>
        <taxon>Embryophyta</taxon>
        <taxon>Tracheophyta</taxon>
        <taxon>Spermatophyta</taxon>
        <taxon>Magnoliopsida</taxon>
        <taxon>eudicotyledons</taxon>
        <taxon>Gunneridae</taxon>
        <taxon>Pentapetalae</taxon>
        <taxon>asterids</taxon>
        <taxon>lamiids</taxon>
        <taxon>Lamiales</taxon>
        <taxon>Lamiaceae</taxon>
        <taxon>Nepetoideae</taxon>
        <taxon>Mentheae</taxon>
        <taxon>Salviinae</taxon>
        <taxon>Salvia</taxon>
        <taxon>Salvia subgen. Calosphace</taxon>
    </lineage>
</organism>
<dbReference type="PANTHER" id="PTHR35488">
    <property type="entry name" value="OS05G0358900 PROTEIN-RELATED"/>
    <property type="match status" value="1"/>
</dbReference>
<evidence type="ECO:0000313" key="2">
    <source>
        <dbReference type="EMBL" id="KAL1551816.1"/>
    </source>
</evidence>
<evidence type="ECO:0000313" key="3">
    <source>
        <dbReference type="Proteomes" id="UP001567538"/>
    </source>
</evidence>
<protein>
    <submittedName>
        <fullName evidence="2">Uncharacterized protein</fullName>
    </submittedName>
</protein>
<dbReference type="EMBL" id="JBEAFC010000007">
    <property type="protein sequence ID" value="KAL1551816.1"/>
    <property type="molecule type" value="Genomic_DNA"/>
</dbReference>
<gene>
    <name evidence="2" type="ORF">AAHA92_19612</name>
</gene>
<name>A0ABD1HA54_SALDI</name>
<keyword evidence="3" id="KW-1185">Reference proteome</keyword>
<dbReference type="AlphaFoldDB" id="A0ABD1HA54"/>
<feature type="compositionally biased region" description="Polar residues" evidence="1">
    <location>
        <begin position="66"/>
        <end position="82"/>
    </location>
</feature>
<accession>A0ABD1HA54</accession>
<evidence type="ECO:0000256" key="1">
    <source>
        <dbReference type="SAM" id="MobiDB-lite"/>
    </source>
</evidence>